<dbReference type="OrthoDB" id="9856522at2"/>
<dbReference type="RefSeq" id="WP_014856276.1">
    <property type="nucleotide sequence ID" value="NC_018178.1"/>
</dbReference>
<gene>
    <name evidence="1" type="ordered locus">MROS_1608</name>
</gene>
<reference evidence="1 2" key="1">
    <citation type="journal article" date="2013" name="PLoS ONE">
        <title>Genomic analysis of Melioribacter roseus, facultatively anaerobic organotrophic bacterium representing a novel deep lineage within Bacteriodetes/Chlorobi group.</title>
        <authorList>
            <person name="Kadnikov V.V."/>
            <person name="Mardanov A.V."/>
            <person name="Podosokorskaya O.A."/>
            <person name="Gavrilov S.N."/>
            <person name="Kublanov I.V."/>
            <person name="Beletsky A.V."/>
            <person name="Bonch-Osmolovskaya E.A."/>
            <person name="Ravin N.V."/>
        </authorList>
    </citation>
    <scope>NUCLEOTIDE SEQUENCE [LARGE SCALE GENOMIC DNA]</scope>
    <source>
        <strain evidence="2">JCM 17771 / P3M-2</strain>
    </source>
</reference>
<dbReference type="Proteomes" id="UP000009011">
    <property type="component" value="Chromosome"/>
</dbReference>
<proteinExistence type="predicted"/>
<evidence type="ECO:0000313" key="2">
    <source>
        <dbReference type="Proteomes" id="UP000009011"/>
    </source>
</evidence>
<dbReference type="AlphaFoldDB" id="I6YW78"/>
<protein>
    <submittedName>
        <fullName evidence="1">Uncharacterized protein</fullName>
    </submittedName>
</protein>
<dbReference type="STRING" id="1191523.MROS_1608"/>
<keyword evidence="2" id="KW-1185">Reference proteome</keyword>
<sequence>MKRLIIIMAILTLPLMAQVFEVEKVRGDVRVLGASEEAWKPVKPGMELKGTDLIATGENSSVYLKSGASGFVLEDNSALGINNIKKMTLNELLLALAADEIKNIRPGKSDGKTRNTAVYGEKIDNRKLETHTDDSVFLGIKKLNGAKQLVKNGYKESAILLAKETYRKYPATRERISDRLFFVEIMVDMNLLNEAAEEINDIAKYKIDSANLNRLEKISRLLKEKMADVSQ</sequence>
<accession>I6YW78</accession>
<dbReference type="KEGG" id="mro:MROS_1608"/>
<evidence type="ECO:0000313" key="1">
    <source>
        <dbReference type="EMBL" id="AFN74842.1"/>
    </source>
</evidence>
<organism evidence="1 2">
    <name type="scientific">Melioribacter roseus (strain DSM 23840 / JCM 17771 / VKM B-2668 / P3M-2)</name>
    <dbReference type="NCBI Taxonomy" id="1191523"/>
    <lineage>
        <taxon>Bacteria</taxon>
        <taxon>Pseudomonadati</taxon>
        <taxon>Ignavibacteriota</taxon>
        <taxon>Ignavibacteria</taxon>
        <taxon>Ignavibacteriales</taxon>
        <taxon>Melioribacteraceae</taxon>
        <taxon>Melioribacter</taxon>
    </lineage>
</organism>
<dbReference type="HOGENOM" id="CLU_1198632_0_0_10"/>
<name>I6YW78_MELRP</name>
<dbReference type="EMBL" id="CP003557">
    <property type="protein sequence ID" value="AFN74842.1"/>
    <property type="molecule type" value="Genomic_DNA"/>
</dbReference>